<evidence type="ECO:0000256" key="3">
    <source>
        <dbReference type="ARBA" id="ARBA00023002"/>
    </source>
</evidence>
<organism evidence="5 6">
    <name type="scientific">Polynucleobacter kasalickyi</name>
    <dbReference type="NCBI Taxonomy" id="1938817"/>
    <lineage>
        <taxon>Bacteria</taxon>
        <taxon>Pseudomonadati</taxon>
        <taxon>Pseudomonadota</taxon>
        <taxon>Betaproteobacteria</taxon>
        <taxon>Burkholderiales</taxon>
        <taxon>Burkholderiaceae</taxon>
        <taxon>Polynucleobacter</taxon>
    </lineage>
</organism>
<keyword evidence="1" id="KW-0285">Flavoprotein</keyword>
<dbReference type="InterPro" id="IPR002346">
    <property type="entry name" value="Mopterin_DH_FAD-bd"/>
</dbReference>
<dbReference type="InterPro" id="IPR016167">
    <property type="entry name" value="FAD-bd_PCMH_sub1"/>
</dbReference>
<sequence>MLDQYPGTKMIAGGQSLAPMMNMRMAHIEQLIDLDLLSELSGIKAASSQVVIGAMTRHHAVANSAILQQQCPLLAAAAKTIGHYVIRQRGTIGGSLCHADPAAQMPLIALTLNAQFHVKSLGQERTIAAADFFQGAMTTALQENEFLYAISYPCFSHQTAWAFELFNRRHGDYAIVSVALAVEYDASHLIRNIRIGLNGVADFAKDYSADCEAFLHQPYSEQWVAELTQHLMSKFAPFDEERISASYRLDLSKSLITSAFQRAHRRFLKEEA</sequence>
<dbReference type="GO" id="GO:0016491">
    <property type="term" value="F:oxidoreductase activity"/>
    <property type="evidence" value="ECO:0007669"/>
    <property type="project" value="UniProtKB-KW"/>
</dbReference>
<dbReference type="InterPro" id="IPR005107">
    <property type="entry name" value="CO_DH_flav_C"/>
</dbReference>
<dbReference type="PROSITE" id="PS51387">
    <property type="entry name" value="FAD_PCMH"/>
    <property type="match status" value="1"/>
</dbReference>
<evidence type="ECO:0000256" key="2">
    <source>
        <dbReference type="ARBA" id="ARBA00022827"/>
    </source>
</evidence>
<accession>A0A1W2AMU4</accession>
<dbReference type="EMBL" id="FWXJ01000009">
    <property type="protein sequence ID" value="SMC61781.1"/>
    <property type="molecule type" value="Genomic_DNA"/>
</dbReference>
<evidence type="ECO:0000313" key="5">
    <source>
        <dbReference type="EMBL" id="SMC61781.1"/>
    </source>
</evidence>
<feature type="domain" description="FAD-binding PCMH-type" evidence="4">
    <location>
        <begin position="1"/>
        <end position="157"/>
    </location>
</feature>
<dbReference type="Gene3D" id="3.30.465.10">
    <property type="match status" value="1"/>
</dbReference>
<dbReference type="PANTHER" id="PTHR42659:SF2">
    <property type="entry name" value="XANTHINE DEHYDROGENASE SUBUNIT C-RELATED"/>
    <property type="match status" value="1"/>
</dbReference>
<dbReference type="FunFam" id="3.30.465.10:FF:000017">
    <property type="entry name" value="Xanthine dehydrogenase, FAD binding subunit"/>
    <property type="match status" value="1"/>
</dbReference>
<dbReference type="InterPro" id="IPR036683">
    <property type="entry name" value="CO_DH_flav_C_dom_sf"/>
</dbReference>
<dbReference type="Gene3D" id="3.30.43.10">
    <property type="entry name" value="Uridine Diphospho-n-acetylenolpyruvylglucosamine Reductase, domain 2"/>
    <property type="match status" value="1"/>
</dbReference>
<dbReference type="SMART" id="SM01092">
    <property type="entry name" value="CO_deh_flav_C"/>
    <property type="match status" value="1"/>
</dbReference>
<name>A0A1W2AMU4_9BURK</name>
<dbReference type="GO" id="GO:0071949">
    <property type="term" value="F:FAD binding"/>
    <property type="evidence" value="ECO:0007669"/>
    <property type="project" value="InterPro"/>
</dbReference>
<dbReference type="InterPro" id="IPR051312">
    <property type="entry name" value="Diverse_Substr_Oxidored"/>
</dbReference>
<dbReference type="InterPro" id="IPR016166">
    <property type="entry name" value="FAD-bd_PCMH"/>
</dbReference>
<dbReference type="SUPFAM" id="SSF56176">
    <property type="entry name" value="FAD-binding/transporter-associated domain-like"/>
    <property type="match status" value="1"/>
</dbReference>
<dbReference type="InterPro" id="IPR036318">
    <property type="entry name" value="FAD-bd_PCMH-like_sf"/>
</dbReference>
<evidence type="ECO:0000313" key="6">
    <source>
        <dbReference type="Proteomes" id="UP000192708"/>
    </source>
</evidence>
<evidence type="ECO:0000259" key="4">
    <source>
        <dbReference type="PROSITE" id="PS51387"/>
    </source>
</evidence>
<protein>
    <submittedName>
        <fullName evidence="5">Carbon-monoxide dehydrogenase medium subunit</fullName>
    </submittedName>
</protein>
<dbReference type="Pfam" id="PF00941">
    <property type="entry name" value="FAD_binding_5"/>
    <property type="match status" value="1"/>
</dbReference>
<dbReference type="Gene3D" id="3.30.390.50">
    <property type="entry name" value="CO dehydrogenase flavoprotein, C-terminal domain"/>
    <property type="match status" value="1"/>
</dbReference>
<reference evidence="5 6" key="1">
    <citation type="submission" date="2017-04" db="EMBL/GenBank/DDBJ databases">
        <authorList>
            <person name="Afonso C.L."/>
            <person name="Miller P.J."/>
            <person name="Scott M.A."/>
            <person name="Spackman E."/>
            <person name="Goraichik I."/>
            <person name="Dimitrov K.M."/>
            <person name="Suarez D.L."/>
            <person name="Swayne D.E."/>
        </authorList>
    </citation>
    <scope>NUCLEOTIDE SEQUENCE [LARGE SCALE GENOMIC DNA]</scope>
    <source>
        <strain evidence="5 6">VK13</strain>
    </source>
</reference>
<keyword evidence="3" id="KW-0560">Oxidoreductase</keyword>
<gene>
    <name evidence="5" type="ORF">SAMN06296008_10971</name>
</gene>
<dbReference type="STRING" id="1938817.SAMN06296008_10971"/>
<dbReference type="PANTHER" id="PTHR42659">
    <property type="entry name" value="XANTHINE DEHYDROGENASE SUBUNIT C-RELATED"/>
    <property type="match status" value="1"/>
</dbReference>
<keyword evidence="2" id="KW-0274">FAD</keyword>
<evidence type="ECO:0000256" key="1">
    <source>
        <dbReference type="ARBA" id="ARBA00022630"/>
    </source>
</evidence>
<dbReference type="SUPFAM" id="SSF55447">
    <property type="entry name" value="CO dehydrogenase flavoprotein C-terminal domain-like"/>
    <property type="match status" value="1"/>
</dbReference>
<dbReference type="Pfam" id="PF03450">
    <property type="entry name" value="CO_deh_flav_C"/>
    <property type="match status" value="1"/>
</dbReference>
<keyword evidence="6" id="KW-1185">Reference proteome</keyword>
<proteinExistence type="predicted"/>
<dbReference type="AlphaFoldDB" id="A0A1W2AMU4"/>
<dbReference type="Proteomes" id="UP000192708">
    <property type="component" value="Unassembled WGS sequence"/>
</dbReference>
<dbReference type="InterPro" id="IPR016169">
    <property type="entry name" value="FAD-bd_PCMH_sub2"/>
</dbReference>